<organism evidence="2 3">
    <name type="scientific">Halapricum desulfuricans</name>
    <dbReference type="NCBI Taxonomy" id="2841257"/>
    <lineage>
        <taxon>Archaea</taxon>
        <taxon>Methanobacteriati</taxon>
        <taxon>Methanobacteriota</taxon>
        <taxon>Stenosarchaea group</taxon>
        <taxon>Halobacteria</taxon>
        <taxon>Halobacteriales</taxon>
        <taxon>Haloarculaceae</taxon>
        <taxon>Halapricum</taxon>
    </lineage>
</organism>
<accession>A0A897NUU4</accession>
<dbReference type="EMBL" id="CP064791">
    <property type="protein sequence ID" value="QSG15305.1"/>
    <property type="molecule type" value="Genomic_DNA"/>
</dbReference>
<proteinExistence type="predicted"/>
<dbReference type="InterPro" id="IPR005302">
    <property type="entry name" value="MoCF_Sase_C"/>
</dbReference>
<evidence type="ECO:0000259" key="1">
    <source>
        <dbReference type="PROSITE" id="PS51340"/>
    </source>
</evidence>
<dbReference type="RefSeq" id="WP_229120583.1">
    <property type="nucleotide sequence ID" value="NZ_CP064791.1"/>
</dbReference>
<dbReference type="GO" id="GO:0030151">
    <property type="term" value="F:molybdenum ion binding"/>
    <property type="evidence" value="ECO:0007669"/>
    <property type="project" value="InterPro"/>
</dbReference>
<dbReference type="Pfam" id="PF03473">
    <property type="entry name" value="MOSC"/>
    <property type="match status" value="1"/>
</dbReference>
<dbReference type="GO" id="GO:0003824">
    <property type="term" value="F:catalytic activity"/>
    <property type="evidence" value="ECO:0007669"/>
    <property type="project" value="InterPro"/>
</dbReference>
<reference evidence="2 3" key="1">
    <citation type="submission" date="2020-11" db="EMBL/GenBank/DDBJ databases">
        <title>Carbohydrate-dependent, anaerobic sulfur respiration: A novel catabolism in halophilic archaea.</title>
        <authorList>
            <person name="Sorokin D.Y."/>
            <person name="Messina E."/>
            <person name="Smedile F."/>
            <person name="La Cono V."/>
            <person name="Hallsworth J.E."/>
            <person name="Yakimov M.M."/>
        </authorList>
    </citation>
    <scope>NUCLEOTIDE SEQUENCE [LARGE SCALE GENOMIC DNA]</scope>
    <source>
        <strain evidence="2 3">HSR-Est</strain>
    </source>
</reference>
<dbReference type="GeneID" id="68858419"/>
<evidence type="ECO:0000313" key="3">
    <source>
        <dbReference type="Proteomes" id="UP000663292"/>
    </source>
</evidence>
<dbReference type="PROSITE" id="PS51340">
    <property type="entry name" value="MOSC"/>
    <property type="match status" value="1"/>
</dbReference>
<dbReference type="GO" id="GO:0030170">
    <property type="term" value="F:pyridoxal phosphate binding"/>
    <property type="evidence" value="ECO:0007669"/>
    <property type="project" value="InterPro"/>
</dbReference>
<dbReference type="AlphaFoldDB" id="A0A897NUU4"/>
<protein>
    <submittedName>
        <fullName evidence="2">Putative Fe-S protein</fullName>
    </submittedName>
</protein>
<dbReference type="Pfam" id="PF03476">
    <property type="entry name" value="MOSC_N"/>
    <property type="match status" value="1"/>
</dbReference>
<dbReference type="SUPFAM" id="SSF141673">
    <property type="entry name" value="MOSC N-terminal domain-like"/>
    <property type="match status" value="1"/>
</dbReference>
<evidence type="ECO:0000313" key="2">
    <source>
        <dbReference type="EMBL" id="QSG15305.1"/>
    </source>
</evidence>
<keyword evidence="3" id="KW-1185">Reference proteome</keyword>
<name>A0A897NUU4_9EURY</name>
<dbReference type="InterPro" id="IPR005303">
    <property type="entry name" value="MOCOS_middle"/>
</dbReference>
<feature type="domain" description="MOSC" evidence="1">
    <location>
        <begin position="85"/>
        <end position="257"/>
    </location>
</feature>
<sequence length="265" mass="29845">MPRVESIYVYPIKSLPGRSVETATVGPGGSLARDRQYAMVDGDGEYVNGKRTAAVHRIDADFDPAGTIVAFDDGEETARFDLERERERAQAWLTERFEPSIELDSDDRLGFPDDTTDKGPTVISTGTLNAVAEWFDAVDGPTEMRRRLRPNLVVEAEPFWEDHLYAGSGERRRFDVGRVTFEGMGPCQRCVVPARDPDTGRETEGFRTTFVERRRETLPPWADEDRFDHYYRVMVNTRTPSDSRGSTISVGDEVVVGDIRNGETE</sequence>
<gene>
    <name evidence="2" type="ORF">HSEST_1784</name>
</gene>
<dbReference type="Proteomes" id="UP000663292">
    <property type="component" value="Chromosome"/>
</dbReference>